<gene>
    <name evidence="1" type="ORF">LQG66_15605</name>
</gene>
<dbReference type="EMBL" id="CP088156">
    <property type="protein sequence ID" value="UFZ07639.1"/>
    <property type="molecule type" value="Genomic_DNA"/>
</dbReference>
<proteinExistence type="predicted"/>
<name>A0ABY3RK42_9BRAD</name>
<protein>
    <submittedName>
        <fullName evidence="1">Nickel-dependent hydrogenase large subunit</fullName>
    </submittedName>
</protein>
<evidence type="ECO:0000313" key="1">
    <source>
        <dbReference type="EMBL" id="UFZ07639.1"/>
    </source>
</evidence>
<dbReference type="Pfam" id="PF00374">
    <property type="entry name" value="NiFeSe_Hases"/>
    <property type="match status" value="1"/>
</dbReference>
<keyword evidence="2" id="KW-1185">Reference proteome</keyword>
<organism evidence="1 2">
    <name type="scientific">Bradyrhizobium ontarionense</name>
    <dbReference type="NCBI Taxonomy" id="2898149"/>
    <lineage>
        <taxon>Bacteria</taxon>
        <taxon>Pseudomonadati</taxon>
        <taxon>Pseudomonadota</taxon>
        <taxon>Alphaproteobacteria</taxon>
        <taxon>Hyphomicrobiales</taxon>
        <taxon>Nitrobacteraceae</taxon>
        <taxon>Bradyrhizobium</taxon>
    </lineage>
</organism>
<dbReference type="InterPro" id="IPR029014">
    <property type="entry name" value="NiFe-Hase_large"/>
</dbReference>
<sequence>MTIAFRNRIDLTLSVADRAIVSVGIQPRTRPPIGRLFAGKPAETLLTTLPRLFSLCGVAHQVACLSAIEAAHGEQAMPAPRRRRAAAVAFERFAELLRGLVLGRFAGDRDTLQVAQNLLRALAPLQAEFARGRARSETLSQIKMGLEALGIGSAAEPVLPGTPLAATMASARRAADDGGWRHMPADPCFLSAADDRAIVTLLIDAGAAFAQVPELDGRFPETGVWARRAVGHGVTRADPAARLSARIAEIAALLRWIEAGETENDMVEAVASYALGPRRGAAAVECARGRLHHVIELDEQGRVAGFEFLAPTEWNFHPRGPVVKSLIGAALRGAADRDAVDAMVGSFDPCVGYHLAFQEMADA</sequence>
<dbReference type="PANTHER" id="PTHR42958">
    <property type="entry name" value="HYDROGENASE-2 LARGE CHAIN"/>
    <property type="match status" value="1"/>
</dbReference>
<dbReference type="SUPFAM" id="SSF56762">
    <property type="entry name" value="HydB/Nqo4-like"/>
    <property type="match status" value="1"/>
</dbReference>
<dbReference type="InterPro" id="IPR050867">
    <property type="entry name" value="NiFe/NiFeSe_hydrgnase_LSU"/>
</dbReference>
<reference evidence="1" key="1">
    <citation type="journal article" date="2024" name="Antonie Van Leeuwenhoek">
        <title>Bradyrhizobium ontarionense sp. nov., a novel bacterial symbiont isolated from Aeschynomene indica (Indian jointvetch), harbours photosynthesis, nitrogen fixation and nitrous oxide (N2O) reductase genes.</title>
        <authorList>
            <person name="Bromfield E.S.P."/>
            <person name="Cloutier S."/>
        </authorList>
    </citation>
    <scope>NUCLEOTIDE SEQUENCE</scope>
    <source>
        <strain evidence="1">A19</strain>
    </source>
</reference>
<dbReference type="PANTHER" id="PTHR42958:SF4">
    <property type="entry name" value="HYDROGENASE EXPRESSION_FORMATION PROTEIN HUPK"/>
    <property type="match status" value="1"/>
</dbReference>
<evidence type="ECO:0000313" key="2">
    <source>
        <dbReference type="Proteomes" id="UP001431010"/>
    </source>
</evidence>
<dbReference type="InterPro" id="IPR001501">
    <property type="entry name" value="Ni-dep_hyd_lsu"/>
</dbReference>
<dbReference type="RefSeq" id="WP_231327089.1">
    <property type="nucleotide sequence ID" value="NZ_CP088156.1"/>
</dbReference>
<accession>A0ABY3RK42</accession>
<dbReference type="Proteomes" id="UP001431010">
    <property type="component" value="Chromosome"/>
</dbReference>
<dbReference type="Gene3D" id="1.10.645.10">
    <property type="entry name" value="Cytochrome-c3 Hydrogenase, chain B"/>
    <property type="match status" value="2"/>
</dbReference>